<dbReference type="SUPFAM" id="SSF52980">
    <property type="entry name" value="Restriction endonuclease-like"/>
    <property type="match status" value="1"/>
</dbReference>
<evidence type="ECO:0000256" key="2">
    <source>
        <dbReference type="HAMAP-Rule" id="MF_00048"/>
    </source>
</evidence>
<keyword evidence="4" id="KW-1185">Reference proteome</keyword>
<dbReference type="GO" id="GO:0004519">
    <property type="term" value="F:endonuclease activity"/>
    <property type="evidence" value="ECO:0007669"/>
    <property type="project" value="UniProtKB-KW"/>
</dbReference>
<sequence>MEGMPWREARGVGDRGEDLACAHLVEQGWEVVERNWRCREGELDVVALDPDGQLVFCEVKTRRSARCGAPVEAVGHKKAQRLRRLAWAWLAAHGRRPDRFRIDVIGVLVPPGRPAELQHLRAVA</sequence>
<dbReference type="RefSeq" id="WP_244903756.1">
    <property type="nucleotide sequence ID" value="NZ_OBQK01000004.1"/>
</dbReference>
<evidence type="ECO:0000313" key="4">
    <source>
        <dbReference type="Proteomes" id="UP000219688"/>
    </source>
</evidence>
<dbReference type="Proteomes" id="UP000219688">
    <property type="component" value="Unassembled WGS sequence"/>
</dbReference>
<dbReference type="GO" id="GO:0003676">
    <property type="term" value="F:nucleic acid binding"/>
    <property type="evidence" value="ECO:0007669"/>
    <property type="project" value="InterPro"/>
</dbReference>
<accession>A0A285VMF2</accession>
<dbReference type="InterPro" id="IPR003509">
    <property type="entry name" value="UPF0102_YraN-like"/>
</dbReference>
<dbReference type="CDD" id="cd20736">
    <property type="entry name" value="PoNe_Nuclease"/>
    <property type="match status" value="1"/>
</dbReference>
<keyword evidence="3" id="KW-0378">Hydrolase</keyword>
<dbReference type="HAMAP" id="MF_00048">
    <property type="entry name" value="UPF0102"/>
    <property type="match status" value="1"/>
</dbReference>
<keyword evidence="3" id="KW-0255">Endonuclease</keyword>
<proteinExistence type="inferred from homology"/>
<dbReference type="EMBL" id="OBQK01000004">
    <property type="protein sequence ID" value="SOC55143.1"/>
    <property type="molecule type" value="Genomic_DNA"/>
</dbReference>
<comment type="similarity">
    <text evidence="1 2">Belongs to the UPF0102 family.</text>
</comment>
<name>A0A285VMF2_9MICO</name>
<dbReference type="PANTHER" id="PTHR34039">
    <property type="entry name" value="UPF0102 PROTEIN YRAN"/>
    <property type="match status" value="1"/>
</dbReference>
<dbReference type="NCBIfam" id="NF009154">
    <property type="entry name" value="PRK12497.3-3"/>
    <property type="match status" value="1"/>
</dbReference>
<gene>
    <name evidence="3" type="ORF">SAMN05421879_104200</name>
</gene>
<keyword evidence="3" id="KW-0540">Nuclease</keyword>
<dbReference type="Gene3D" id="3.40.1350.10">
    <property type="match status" value="1"/>
</dbReference>
<dbReference type="AlphaFoldDB" id="A0A285VMF2"/>
<organism evidence="3 4">
    <name type="scientific">Ornithinimicrobium cerasi</name>
    <dbReference type="NCBI Taxonomy" id="2248773"/>
    <lineage>
        <taxon>Bacteria</taxon>
        <taxon>Bacillati</taxon>
        <taxon>Actinomycetota</taxon>
        <taxon>Actinomycetes</taxon>
        <taxon>Micrococcales</taxon>
        <taxon>Ornithinimicrobiaceae</taxon>
        <taxon>Ornithinimicrobium</taxon>
    </lineage>
</organism>
<dbReference type="InterPro" id="IPR011856">
    <property type="entry name" value="tRNA_endonuc-like_dom_sf"/>
</dbReference>
<dbReference type="PANTHER" id="PTHR34039:SF1">
    <property type="entry name" value="UPF0102 PROTEIN YRAN"/>
    <property type="match status" value="1"/>
</dbReference>
<evidence type="ECO:0000256" key="1">
    <source>
        <dbReference type="ARBA" id="ARBA00006738"/>
    </source>
</evidence>
<dbReference type="Pfam" id="PF02021">
    <property type="entry name" value="UPF0102"/>
    <property type="match status" value="1"/>
</dbReference>
<dbReference type="InterPro" id="IPR011335">
    <property type="entry name" value="Restrct_endonuc-II-like"/>
</dbReference>
<evidence type="ECO:0000313" key="3">
    <source>
        <dbReference type="EMBL" id="SOC55143.1"/>
    </source>
</evidence>
<dbReference type="STRING" id="1122622.GCA_000421185_00871"/>
<protein>
    <recommendedName>
        <fullName evidence="2">UPF0102 protein SAMN05421879_104200</fullName>
    </recommendedName>
</protein>
<reference evidence="4" key="1">
    <citation type="submission" date="2017-08" db="EMBL/GenBank/DDBJ databases">
        <authorList>
            <person name="Varghese N."/>
            <person name="Submissions S."/>
        </authorList>
    </citation>
    <scope>NUCLEOTIDE SEQUENCE [LARGE SCALE GENOMIC DNA]</scope>
    <source>
        <strain evidence="4">USBA17B2</strain>
    </source>
</reference>